<dbReference type="EMBL" id="MFUQ01000003">
    <property type="protein sequence ID" value="OGI84085.1"/>
    <property type="molecule type" value="Genomic_DNA"/>
</dbReference>
<evidence type="ECO:0000313" key="4">
    <source>
        <dbReference type="Proteomes" id="UP000179448"/>
    </source>
</evidence>
<evidence type="ECO:0000313" key="3">
    <source>
        <dbReference type="EMBL" id="OGI84085.1"/>
    </source>
</evidence>
<organism evidence="3 4">
    <name type="scientific">Candidatus Nomurabacteria bacterium RIFCSPLOWO2_01_FULL_36_10b</name>
    <dbReference type="NCBI Taxonomy" id="1801766"/>
    <lineage>
        <taxon>Bacteria</taxon>
        <taxon>Candidatus Nomuraibacteriota</taxon>
    </lineage>
</organism>
<dbReference type="InterPro" id="IPR043725">
    <property type="entry name" value="DUF5667"/>
</dbReference>
<dbReference type="AlphaFoldDB" id="A0A1F6WQR5"/>
<dbReference type="Proteomes" id="UP000179448">
    <property type="component" value="Unassembled WGS sequence"/>
</dbReference>
<feature type="coiled-coil region" evidence="1">
    <location>
        <begin position="168"/>
        <end position="202"/>
    </location>
</feature>
<sequence>MKKITFGLVILSIFAIFLGVNVVNAQVTTVEPLQANTEEAVSYSYEAKVEPVKFFEKVKLIFTFDKEKKAEILQDFSSRNFELAKEQISEGNTEIATTLFQESDKNINKATDSISKIRDEKKQEEALSGVSATVTTRATVLTDVMEKVQNVTAKEAIGKAIEKQVEVKDITDAKIQALLNRIAELEAKIRELESRNNVNETTVPSYGKDFSAPLPTVITSDVSSTTVPSSLKPYKVPTVTTSPNAKCGVNTFKVNNECGNGMYRNVYAQCYDGFEITLGERTSCKSVELWNQYAKEACTNHCSIRTEPELPAISNVTSSTTVPAPERVKVIEEAPTSVRSDRNGIIQELFNFETSTRN</sequence>
<name>A0A1F6WQR5_9BACT</name>
<feature type="domain" description="DUF5667" evidence="2">
    <location>
        <begin position="53"/>
        <end position="131"/>
    </location>
</feature>
<comment type="caution">
    <text evidence="3">The sequence shown here is derived from an EMBL/GenBank/DDBJ whole genome shotgun (WGS) entry which is preliminary data.</text>
</comment>
<accession>A0A1F6WQR5</accession>
<proteinExistence type="predicted"/>
<gene>
    <name evidence="3" type="ORF">A2997_01125</name>
</gene>
<reference evidence="3 4" key="1">
    <citation type="journal article" date="2016" name="Nat. Commun.">
        <title>Thousands of microbial genomes shed light on interconnected biogeochemical processes in an aquifer system.</title>
        <authorList>
            <person name="Anantharaman K."/>
            <person name="Brown C.T."/>
            <person name="Hug L.A."/>
            <person name="Sharon I."/>
            <person name="Castelle C.J."/>
            <person name="Probst A.J."/>
            <person name="Thomas B.C."/>
            <person name="Singh A."/>
            <person name="Wilkins M.J."/>
            <person name="Karaoz U."/>
            <person name="Brodie E.L."/>
            <person name="Williams K.H."/>
            <person name="Hubbard S.S."/>
            <person name="Banfield J.F."/>
        </authorList>
    </citation>
    <scope>NUCLEOTIDE SEQUENCE [LARGE SCALE GENOMIC DNA]</scope>
</reference>
<dbReference type="STRING" id="1801766.A2997_01125"/>
<keyword evidence="1" id="KW-0175">Coiled coil</keyword>
<evidence type="ECO:0000259" key="2">
    <source>
        <dbReference type="Pfam" id="PF18915"/>
    </source>
</evidence>
<dbReference type="Pfam" id="PF18915">
    <property type="entry name" value="DUF5667"/>
    <property type="match status" value="1"/>
</dbReference>
<protein>
    <recommendedName>
        <fullName evidence="2">DUF5667 domain-containing protein</fullName>
    </recommendedName>
</protein>
<evidence type="ECO:0000256" key="1">
    <source>
        <dbReference type="SAM" id="Coils"/>
    </source>
</evidence>